<organism evidence="1 2">
    <name type="scientific">Streptacidiphilus cavernicola</name>
    <dbReference type="NCBI Taxonomy" id="3342716"/>
    <lineage>
        <taxon>Bacteria</taxon>
        <taxon>Bacillati</taxon>
        <taxon>Actinomycetota</taxon>
        <taxon>Actinomycetes</taxon>
        <taxon>Kitasatosporales</taxon>
        <taxon>Streptomycetaceae</taxon>
        <taxon>Streptacidiphilus</taxon>
    </lineage>
</organism>
<dbReference type="Proteomes" id="UP001592528">
    <property type="component" value="Unassembled WGS sequence"/>
</dbReference>
<evidence type="ECO:0000313" key="1">
    <source>
        <dbReference type="EMBL" id="MFC1405002.1"/>
    </source>
</evidence>
<dbReference type="RefSeq" id="WP_157623925.1">
    <property type="nucleotide sequence ID" value="NZ_JBHEZZ010000018.1"/>
</dbReference>
<protein>
    <recommendedName>
        <fullName evidence="3">Glycosyltransferase</fullName>
    </recommendedName>
</protein>
<evidence type="ECO:0000313" key="2">
    <source>
        <dbReference type="Proteomes" id="UP001592528"/>
    </source>
</evidence>
<sequence length="350" mass="37463">MAHPSRGPAARRLQADLAALAPEVVFDPEPDGPPSALRTARRAWSAVAPDATHHLVLQDDVVPCTGFAARIADAARARPDDGLAFFTEWGSRTAHMVRIAALTGASWARAVDEYVPAPALMLPASAARGFDEYARLKADRTTPDDVALDDYLRELGVGCYVSVPNLADHLEAPSLTGNDHMGARRCVCLPADGDPPADWTGPAVEALPMVPQFSWWEGLSCIRVRDGDRYRKEWTAPILAERGLTAAELRATCAAAVPDAVREIVSELLITQWWLTACALGMVAADLGLSADRIPAAARRPVAARALATMFPGGVRRFLPVGQFERAGELMVEPLITALCLGARYGGSRS</sequence>
<comment type="caution">
    <text evidence="1">The sequence shown here is derived from an EMBL/GenBank/DDBJ whole genome shotgun (WGS) entry which is preliminary data.</text>
</comment>
<evidence type="ECO:0008006" key="3">
    <source>
        <dbReference type="Google" id="ProtNLM"/>
    </source>
</evidence>
<reference evidence="1 2" key="1">
    <citation type="submission" date="2024-09" db="EMBL/GenBank/DDBJ databases">
        <authorList>
            <person name="Lee S.D."/>
        </authorList>
    </citation>
    <scope>NUCLEOTIDE SEQUENCE [LARGE SCALE GENOMIC DNA]</scope>
    <source>
        <strain evidence="1 2">N1-5</strain>
    </source>
</reference>
<dbReference type="EMBL" id="JBHEZZ010000018">
    <property type="protein sequence ID" value="MFC1405002.1"/>
    <property type="molecule type" value="Genomic_DNA"/>
</dbReference>
<gene>
    <name evidence="1" type="ORF">ACEZDJ_27340</name>
</gene>
<proteinExistence type="predicted"/>
<name>A0ABV6UU54_9ACTN</name>
<keyword evidence="2" id="KW-1185">Reference proteome</keyword>
<accession>A0ABV6UU54</accession>